<keyword evidence="1 6" id="KW-0963">Cytoplasm</keyword>
<dbReference type="EC" id="2.1.1.-" evidence="6"/>
<name>A0AAU7B3H6_9ACTN</name>
<dbReference type="Gene3D" id="3.40.50.150">
    <property type="entry name" value="Vaccinia Virus protein VP39"/>
    <property type="match status" value="1"/>
</dbReference>
<comment type="function">
    <text evidence="6">Specifically methylates the N7 position of a guanine in 16S rRNA.</text>
</comment>
<keyword evidence="2 6" id="KW-0698">rRNA processing</keyword>
<dbReference type="PANTHER" id="PTHR31760">
    <property type="entry name" value="S-ADENOSYL-L-METHIONINE-DEPENDENT METHYLTRANSFERASES SUPERFAMILY PROTEIN"/>
    <property type="match status" value="1"/>
</dbReference>
<dbReference type="SUPFAM" id="SSF53335">
    <property type="entry name" value="S-adenosyl-L-methionine-dependent methyltransferases"/>
    <property type="match status" value="1"/>
</dbReference>
<dbReference type="InterPro" id="IPR003682">
    <property type="entry name" value="rRNA_ssu_MeTfrase_G"/>
</dbReference>
<dbReference type="PANTHER" id="PTHR31760:SF0">
    <property type="entry name" value="S-ADENOSYL-L-METHIONINE-DEPENDENT METHYLTRANSFERASES SUPERFAMILY PROTEIN"/>
    <property type="match status" value="1"/>
</dbReference>
<comment type="similarity">
    <text evidence="6">Belongs to the methyltransferase superfamily. RNA methyltransferase RsmG family.</text>
</comment>
<gene>
    <name evidence="6 7" type="primary">rsmG</name>
    <name evidence="7" type="ORF">DSM112329_05467</name>
</gene>
<protein>
    <recommendedName>
        <fullName evidence="6">Ribosomal RNA small subunit methyltransferase G</fullName>
        <ecNumber evidence="6">2.1.1.-</ecNumber>
    </recommendedName>
    <alternativeName>
        <fullName evidence="6">16S rRNA 7-methylguanosine methyltransferase</fullName>
        <shortName evidence="6">16S rRNA m7G methyltransferase</shortName>
    </alternativeName>
</protein>
<feature type="binding site" evidence="6">
    <location>
        <position position="76"/>
    </location>
    <ligand>
        <name>S-adenosyl-L-methionine</name>
        <dbReference type="ChEBI" id="CHEBI:59789"/>
    </ligand>
</feature>
<dbReference type="Pfam" id="PF02527">
    <property type="entry name" value="GidB"/>
    <property type="match status" value="1"/>
</dbReference>
<dbReference type="NCBIfam" id="TIGR00138">
    <property type="entry name" value="rsmG_gidB"/>
    <property type="match status" value="1"/>
</dbReference>
<dbReference type="GO" id="GO:0070043">
    <property type="term" value="F:rRNA (guanine-N7-)-methyltransferase activity"/>
    <property type="evidence" value="ECO:0007669"/>
    <property type="project" value="UniProtKB-UniRule"/>
</dbReference>
<evidence type="ECO:0000313" key="7">
    <source>
        <dbReference type="EMBL" id="XAY08564.1"/>
    </source>
</evidence>
<comment type="caution">
    <text evidence="6">Lacks conserved residue(s) required for the propagation of feature annotation.</text>
</comment>
<dbReference type="RefSeq" id="WP_354699741.1">
    <property type="nucleotide sequence ID" value="NZ_CP114014.1"/>
</dbReference>
<feature type="binding site" evidence="6">
    <location>
        <position position="81"/>
    </location>
    <ligand>
        <name>S-adenosyl-L-methionine</name>
        <dbReference type="ChEBI" id="CHEBI:59789"/>
    </ligand>
</feature>
<comment type="subcellular location">
    <subcellularLocation>
        <location evidence="6">Cytoplasm</location>
    </subcellularLocation>
</comment>
<dbReference type="HAMAP" id="MF_00074">
    <property type="entry name" value="16SrRNA_methyltr_G"/>
    <property type="match status" value="1"/>
</dbReference>
<dbReference type="AlphaFoldDB" id="A0AAU7B3H6"/>
<dbReference type="EMBL" id="CP114014">
    <property type="protein sequence ID" value="XAY08564.1"/>
    <property type="molecule type" value="Genomic_DNA"/>
</dbReference>
<evidence type="ECO:0000256" key="5">
    <source>
        <dbReference type="ARBA" id="ARBA00022691"/>
    </source>
</evidence>
<evidence type="ECO:0000256" key="2">
    <source>
        <dbReference type="ARBA" id="ARBA00022552"/>
    </source>
</evidence>
<proteinExistence type="inferred from homology"/>
<reference evidence="7" key="1">
    <citation type="submission" date="2022-12" db="EMBL/GenBank/DDBJ databases">
        <title>Paraconexibacter alkalitolerans sp. nov. and Baekduia alba sp. nov., isolated from soil and emended description of the genera Paraconexibacter (Chun et al., 2020) and Baekduia (An et al., 2020).</title>
        <authorList>
            <person name="Vieira S."/>
            <person name="Huber K.J."/>
            <person name="Geppert A."/>
            <person name="Wolf J."/>
            <person name="Neumann-Schaal M."/>
            <person name="Muesken M."/>
            <person name="Overmann J."/>
        </authorList>
    </citation>
    <scope>NUCLEOTIDE SEQUENCE</scope>
    <source>
        <strain evidence="7">AEG42_29</strain>
    </source>
</reference>
<evidence type="ECO:0000256" key="3">
    <source>
        <dbReference type="ARBA" id="ARBA00022603"/>
    </source>
</evidence>
<sequence>MTDIERRLVAIASAARIEPATVLPRFRLFLDVLAADPTAPTTVTAPAAAVEAHIADSCDGLALDVVRDARAVADIGAGAGFPGLVLAACLPDAQVALVESVGKKCEFMGRLIAATGLSNALPVHARAEAWPAGIGAHDVVTARALAPLTALVEYAAPLLRDGGHLVAWKGARDATEDADGAAAAAATGLELVEVRAVPPRPGADQRHLHVFRKIAPTPERYPRREGMARKRPITAS</sequence>
<keyword evidence="3 6" id="KW-0489">Methyltransferase</keyword>
<dbReference type="InterPro" id="IPR029063">
    <property type="entry name" value="SAM-dependent_MTases_sf"/>
</dbReference>
<dbReference type="CDD" id="cd02440">
    <property type="entry name" value="AdoMet_MTases"/>
    <property type="match status" value="1"/>
</dbReference>
<dbReference type="GO" id="GO:0005829">
    <property type="term" value="C:cytosol"/>
    <property type="evidence" value="ECO:0007669"/>
    <property type="project" value="TreeGrafter"/>
</dbReference>
<evidence type="ECO:0000256" key="1">
    <source>
        <dbReference type="ARBA" id="ARBA00022490"/>
    </source>
</evidence>
<keyword evidence="5 6" id="KW-0949">S-adenosyl-L-methionine</keyword>
<feature type="binding site" evidence="6">
    <location>
        <begin position="127"/>
        <end position="128"/>
    </location>
    <ligand>
        <name>S-adenosyl-L-methionine</name>
        <dbReference type="ChEBI" id="CHEBI:59789"/>
    </ligand>
</feature>
<keyword evidence="4 6" id="KW-0808">Transferase</keyword>
<dbReference type="KEGG" id="parq:DSM112329_05467"/>
<evidence type="ECO:0000256" key="6">
    <source>
        <dbReference type="HAMAP-Rule" id="MF_00074"/>
    </source>
</evidence>
<accession>A0AAU7B3H6</accession>
<evidence type="ECO:0000256" key="4">
    <source>
        <dbReference type="ARBA" id="ARBA00022679"/>
    </source>
</evidence>
<feature type="binding site" evidence="6">
    <location>
        <position position="143"/>
    </location>
    <ligand>
        <name>S-adenosyl-L-methionine</name>
        <dbReference type="ChEBI" id="CHEBI:59789"/>
    </ligand>
</feature>
<organism evidence="7">
    <name type="scientific">Paraconexibacter sp. AEG42_29</name>
    <dbReference type="NCBI Taxonomy" id="2997339"/>
    <lineage>
        <taxon>Bacteria</taxon>
        <taxon>Bacillati</taxon>
        <taxon>Actinomycetota</taxon>
        <taxon>Thermoleophilia</taxon>
        <taxon>Solirubrobacterales</taxon>
        <taxon>Paraconexibacteraceae</taxon>
        <taxon>Paraconexibacter</taxon>
    </lineage>
</organism>